<evidence type="ECO:0000256" key="7">
    <source>
        <dbReference type="ARBA" id="ARBA00023049"/>
    </source>
</evidence>
<feature type="region of interest" description="Disordered" evidence="8">
    <location>
        <begin position="364"/>
        <end position="488"/>
    </location>
</feature>
<feature type="domain" description="Peptidase M13 N-terminal" evidence="11">
    <location>
        <begin position="130"/>
        <end position="283"/>
    </location>
</feature>
<accession>A0A8J4Y993</accession>
<comment type="similarity">
    <text evidence="2">Belongs to the peptidase M13 family.</text>
</comment>
<sequence>MGDTRLKINTNSVTLEEAKSFPPITRRKTTKRRPEITFISVTFMVGAAGLVSIATIGFLSFLFTTSTARDPSNQGQAMTSEAIGKSEPLHIEKREATAQQGACREELCLTKECIHAASDLLRSMDNTVDPCDDFYRYACGGWIKDNEHQVAGDNIVYSYIFNVLSQNIDTVLEGLLRTGGSVPQELLQTKPYQDLFLFYERCRKVEQGTQDMAPVHEVLRGLDQFQVGKPFDPSSWDLTRALLQLFRINGAPLFDIMIDSDVRRDNNFAILITSPRNFGLISRLKSRPLHRSKLRGLQEFLRAGGRRVLFGEMDGEAAVRRAMPGVRAEAWAGVREDLSLRGFQNDAPERLDLDLDPVGNLVLDEDGFKEGDAGATTTPPDEASSSSSSAFFLTPASSPHTSLPTTSFALPSITTTSTTTTSQSTPTHHEPNASPFITSTTSTSSTRVSQSTDPHTDLSPSSTTTTLQEGDTENTSTQDEGKSSKDDMDAKRLESLAATLQDTFPNASASSVPPDGDVHDDLYSEVLTRFLPILQELLPTKREELEIQQSGKQYNNFTISRLNQHCPVIDWSLLLGELLGMAITEDHNIYVHYPDHLTRLCTLLDNTEPWVLHYALLTLYSYDVLQETVYAAEGMDRGVFCLQAVKSVFGEVMSNLYLHHIGNDTLHQIRTALRFPPNASFLPTVIELYRTFRHQLYQLYHAPVQSDDFIWTFTVQPYVVDAFYAADINSIVLPEAFFHSPYHRHHTPHYLNFGSTATSMAHEIFHALDFLGIQFDDQGLLTRPFSEEMLRRLNSTADCYHDLLNDAFYEEVYEYMSQALIAFEIDNVITRNENLADISGLRTAFRAYRRWEERKGEEPRLPALPLNPHQLFFVSAALPYCAVTTQVGNILLMELDEHLPNEMRINAMMKNLPEFAKTFNCSSTSKMFSANTCHLF</sequence>
<dbReference type="EMBL" id="JACEEZ010018080">
    <property type="protein sequence ID" value="KAG0717185.1"/>
    <property type="molecule type" value="Genomic_DNA"/>
</dbReference>
<organism evidence="12 13">
    <name type="scientific">Chionoecetes opilio</name>
    <name type="common">Atlantic snow crab</name>
    <name type="synonym">Cancer opilio</name>
    <dbReference type="NCBI Taxonomy" id="41210"/>
    <lineage>
        <taxon>Eukaryota</taxon>
        <taxon>Metazoa</taxon>
        <taxon>Ecdysozoa</taxon>
        <taxon>Arthropoda</taxon>
        <taxon>Crustacea</taxon>
        <taxon>Multicrustacea</taxon>
        <taxon>Malacostraca</taxon>
        <taxon>Eumalacostraca</taxon>
        <taxon>Eucarida</taxon>
        <taxon>Decapoda</taxon>
        <taxon>Pleocyemata</taxon>
        <taxon>Brachyura</taxon>
        <taxon>Eubrachyura</taxon>
        <taxon>Majoidea</taxon>
        <taxon>Majidae</taxon>
        <taxon>Chionoecetes</taxon>
    </lineage>
</organism>
<feature type="domain" description="Peptidase M13 C-terminal" evidence="10">
    <location>
        <begin position="722"/>
        <end position="935"/>
    </location>
</feature>
<evidence type="ECO:0000256" key="9">
    <source>
        <dbReference type="SAM" id="Phobius"/>
    </source>
</evidence>
<dbReference type="InterPro" id="IPR042089">
    <property type="entry name" value="Peptidase_M13_dom_2"/>
</dbReference>
<protein>
    <submittedName>
        <fullName evidence="12">Endothelin-converting enzyme 2</fullName>
    </submittedName>
</protein>
<comment type="caution">
    <text evidence="12">The sequence shown here is derived from an EMBL/GenBank/DDBJ whole genome shotgun (WGS) entry which is preliminary data.</text>
</comment>
<evidence type="ECO:0000256" key="4">
    <source>
        <dbReference type="ARBA" id="ARBA00022723"/>
    </source>
</evidence>
<evidence type="ECO:0000256" key="5">
    <source>
        <dbReference type="ARBA" id="ARBA00022801"/>
    </source>
</evidence>
<feature type="compositionally biased region" description="Polar residues" evidence="8">
    <location>
        <begin position="400"/>
        <end position="409"/>
    </location>
</feature>
<dbReference type="GO" id="GO:0016485">
    <property type="term" value="P:protein processing"/>
    <property type="evidence" value="ECO:0007669"/>
    <property type="project" value="TreeGrafter"/>
</dbReference>
<dbReference type="GO" id="GO:0005886">
    <property type="term" value="C:plasma membrane"/>
    <property type="evidence" value="ECO:0007669"/>
    <property type="project" value="TreeGrafter"/>
</dbReference>
<keyword evidence="7" id="KW-0482">Metalloprotease</keyword>
<dbReference type="InterPro" id="IPR008753">
    <property type="entry name" value="Peptidase_M13_N"/>
</dbReference>
<name>A0A8J4Y993_CHIOP</name>
<dbReference type="Pfam" id="PF01431">
    <property type="entry name" value="Peptidase_M13"/>
    <property type="match status" value="1"/>
</dbReference>
<dbReference type="Gene3D" id="1.10.1380.10">
    <property type="entry name" value="Neutral endopeptidase , domain2"/>
    <property type="match status" value="1"/>
</dbReference>
<feature type="transmembrane region" description="Helical" evidence="9">
    <location>
        <begin position="36"/>
        <end position="63"/>
    </location>
</feature>
<evidence type="ECO:0000256" key="3">
    <source>
        <dbReference type="ARBA" id="ARBA00022670"/>
    </source>
</evidence>
<dbReference type="InterPro" id="IPR024079">
    <property type="entry name" value="MetalloPept_cat_dom_sf"/>
</dbReference>
<dbReference type="PROSITE" id="PS51885">
    <property type="entry name" value="NEPRILYSIN"/>
    <property type="match status" value="1"/>
</dbReference>
<evidence type="ECO:0000313" key="13">
    <source>
        <dbReference type="Proteomes" id="UP000770661"/>
    </source>
</evidence>
<proteinExistence type="inferred from homology"/>
<dbReference type="PANTHER" id="PTHR11733:SF241">
    <property type="entry name" value="GH26575P-RELATED"/>
    <property type="match status" value="1"/>
</dbReference>
<comment type="cofactor">
    <cofactor evidence="1">
        <name>Zn(2+)</name>
        <dbReference type="ChEBI" id="CHEBI:29105"/>
    </cofactor>
</comment>
<evidence type="ECO:0000256" key="1">
    <source>
        <dbReference type="ARBA" id="ARBA00001947"/>
    </source>
</evidence>
<dbReference type="OrthoDB" id="6334380at2759"/>
<evidence type="ECO:0000259" key="10">
    <source>
        <dbReference type="Pfam" id="PF01431"/>
    </source>
</evidence>
<dbReference type="PANTHER" id="PTHR11733">
    <property type="entry name" value="ZINC METALLOPROTEASE FAMILY M13 NEPRILYSIN-RELATED"/>
    <property type="match status" value="1"/>
</dbReference>
<reference evidence="12" key="1">
    <citation type="submission" date="2020-07" db="EMBL/GenBank/DDBJ databases">
        <title>The High-quality genome of the commercially important snow crab, Chionoecetes opilio.</title>
        <authorList>
            <person name="Jeong J.-H."/>
            <person name="Ryu S."/>
        </authorList>
    </citation>
    <scope>NUCLEOTIDE SEQUENCE</scope>
    <source>
        <strain evidence="12">MADBK_172401_WGS</strain>
        <tissue evidence="12">Digestive gland</tissue>
    </source>
</reference>
<keyword evidence="9" id="KW-0472">Membrane</keyword>
<feature type="compositionally biased region" description="Low complexity" evidence="8">
    <location>
        <begin position="412"/>
        <end position="426"/>
    </location>
</feature>
<feature type="domain" description="Peptidase M13 N-terminal" evidence="11">
    <location>
        <begin position="534"/>
        <end position="660"/>
    </location>
</feature>
<dbReference type="PRINTS" id="PR00786">
    <property type="entry name" value="NEPRILYSIN"/>
</dbReference>
<dbReference type="GO" id="GO:0004222">
    <property type="term" value="F:metalloendopeptidase activity"/>
    <property type="evidence" value="ECO:0007669"/>
    <property type="project" value="InterPro"/>
</dbReference>
<keyword evidence="13" id="KW-1185">Reference proteome</keyword>
<feature type="compositionally biased region" description="Basic and acidic residues" evidence="8">
    <location>
        <begin position="479"/>
        <end position="488"/>
    </location>
</feature>
<dbReference type="Gene3D" id="3.40.390.10">
    <property type="entry name" value="Collagenase (Catalytic Domain)"/>
    <property type="match status" value="2"/>
</dbReference>
<evidence type="ECO:0000256" key="2">
    <source>
        <dbReference type="ARBA" id="ARBA00007357"/>
    </source>
</evidence>
<evidence type="ECO:0000259" key="11">
    <source>
        <dbReference type="Pfam" id="PF05649"/>
    </source>
</evidence>
<keyword evidence="6" id="KW-0862">Zinc</keyword>
<evidence type="ECO:0000256" key="8">
    <source>
        <dbReference type="SAM" id="MobiDB-lite"/>
    </source>
</evidence>
<dbReference type="AlphaFoldDB" id="A0A8J4Y993"/>
<keyword evidence="9" id="KW-1133">Transmembrane helix</keyword>
<feature type="compositionally biased region" description="Low complexity" evidence="8">
    <location>
        <begin position="375"/>
        <end position="399"/>
    </location>
</feature>
<dbReference type="Pfam" id="PF05649">
    <property type="entry name" value="Peptidase_M13_N"/>
    <property type="match status" value="2"/>
</dbReference>
<dbReference type="InterPro" id="IPR018497">
    <property type="entry name" value="Peptidase_M13_C"/>
</dbReference>
<gene>
    <name evidence="12" type="primary">ECE2_1</name>
    <name evidence="12" type="ORF">GWK47_054982</name>
</gene>
<dbReference type="GO" id="GO:0046872">
    <property type="term" value="F:metal ion binding"/>
    <property type="evidence" value="ECO:0007669"/>
    <property type="project" value="UniProtKB-KW"/>
</dbReference>
<keyword evidence="4" id="KW-0479">Metal-binding</keyword>
<keyword evidence="3" id="KW-0645">Protease</keyword>
<feature type="compositionally biased region" description="Low complexity" evidence="8">
    <location>
        <begin position="438"/>
        <end position="467"/>
    </location>
</feature>
<keyword evidence="5" id="KW-0378">Hydrolase</keyword>
<dbReference type="InterPro" id="IPR000718">
    <property type="entry name" value="Peptidase_M13"/>
</dbReference>
<evidence type="ECO:0000313" key="12">
    <source>
        <dbReference type="EMBL" id="KAG0717185.1"/>
    </source>
</evidence>
<evidence type="ECO:0000256" key="6">
    <source>
        <dbReference type="ARBA" id="ARBA00022833"/>
    </source>
</evidence>
<dbReference type="SUPFAM" id="SSF55486">
    <property type="entry name" value="Metalloproteases ('zincins'), catalytic domain"/>
    <property type="match status" value="2"/>
</dbReference>
<dbReference type="Proteomes" id="UP000770661">
    <property type="component" value="Unassembled WGS sequence"/>
</dbReference>
<keyword evidence="9" id="KW-0812">Transmembrane</keyword>